<dbReference type="GeneID" id="29058782"/>
<gene>
    <name evidence="1" type="ORF">AR9_g064</name>
</gene>
<organism evidence="1 2">
    <name type="scientific">Bacillus phage AR9</name>
    <dbReference type="NCBI Taxonomy" id="1815509"/>
    <lineage>
        <taxon>Viruses</taxon>
        <taxon>Duplodnaviria</taxon>
        <taxon>Heunggongvirae</taxon>
        <taxon>Uroviricota</taxon>
        <taxon>Caudoviricetes</taxon>
        <taxon>Takahashivirus</taxon>
        <taxon>Bacillus phage PBS1</taxon>
    </lineage>
</organism>
<dbReference type="RefSeq" id="YP_009282968.1">
    <property type="nucleotide sequence ID" value="NC_031039.1"/>
</dbReference>
<dbReference type="KEGG" id="vg:29058782"/>
<evidence type="ECO:0000313" key="1">
    <source>
        <dbReference type="EMBL" id="AMS01148.1"/>
    </source>
</evidence>
<protein>
    <submittedName>
        <fullName evidence="1">Uncharacterized protein</fullName>
    </submittedName>
</protein>
<name>A0A172JHX6_BPPB1</name>
<sequence>MGARAIKKEKYNESVRRSFRSHLNSLFESGFKKDPKNLESLKFAIHIEDLILKSNFYIDYYIPNKGSNKGQIMRADDILNKKKGMTQDITILEKYGHLVSDDLSFKRINRYNYGKIAFNTNTYDIGIIRGYYDDNTKTRKRYKVDYCSVGDSLTIKTSDWNEEYCKVYNSKDKMILGVEDELSMHPEINKVLEHLDFKMGILKYRGK</sequence>
<accession>A0A172JHX6</accession>
<dbReference type="EMBL" id="KU878088">
    <property type="protein sequence ID" value="AMS01148.1"/>
    <property type="molecule type" value="Genomic_DNA"/>
</dbReference>
<proteinExistence type="predicted"/>
<evidence type="ECO:0000313" key="2">
    <source>
        <dbReference type="Proteomes" id="UP000202618"/>
    </source>
</evidence>
<dbReference type="Proteomes" id="UP000202618">
    <property type="component" value="Segment"/>
</dbReference>
<reference evidence="1 2" key="1">
    <citation type="journal article" date="2016" name="Virology">
        <title>The genome of AR9, a giant transducing Bacillus phage encoding two multisubunit RNA polymerases.</title>
        <authorList>
            <person name="Lavysh D."/>
            <person name="Sokolova M."/>
            <person name="Minakhin L."/>
            <person name="Yakunina M."/>
            <person name="Artamonova T."/>
            <person name="Kozyavkin S."/>
            <person name="Makarova K.S."/>
            <person name="Koonin E.V."/>
            <person name="Severinov K."/>
        </authorList>
    </citation>
    <scope>NUCLEOTIDE SEQUENCE [LARGE SCALE GENOMIC DNA]</scope>
</reference>